<evidence type="ECO:0000256" key="4">
    <source>
        <dbReference type="ARBA" id="ARBA00022692"/>
    </source>
</evidence>
<keyword evidence="8" id="KW-0998">Cell outer membrane</keyword>
<keyword evidence="11" id="KW-0732">Signal</keyword>
<evidence type="ECO:0000256" key="3">
    <source>
        <dbReference type="ARBA" id="ARBA00022452"/>
    </source>
</evidence>
<feature type="signal peptide" evidence="11">
    <location>
        <begin position="1"/>
        <end position="45"/>
    </location>
</feature>
<comment type="subcellular location">
    <subcellularLocation>
        <location evidence="1">Cell outer membrane</location>
        <topology evidence="1">Multi-pass membrane protein</topology>
    </subcellularLocation>
</comment>
<evidence type="ECO:0000256" key="10">
    <source>
        <dbReference type="RuleBase" id="RU003859"/>
    </source>
</evidence>
<keyword evidence="6" id="KW-0626">Porin</keyword>
<dbReference type="Pfam" id="PF01389">
    <property type="entry name" value="OmpA_membrane"/>
    <property type="match status" value="1"/>
</dbReference>
<keyword evidence="2" id="KW-0813">Transport</keyword>
<evidence type="ECO:0000259" key="12">
    <source>
        <dbReference type="PROSITE" id="PS51123"/>
    </source>
</evidence>
<dbReference type="PANTHER" id="PTHR30329">
    <property type="entry name" value="STATOR ELEMENT OF FLAGELLAR MOTOR COMPLEX"/>
    <property type="match status" value="1"/>
</dbReference>
<dbReference type="InterPro" id="IPR011250">
    <property type="entry name" value="OMP/PagP_B-barrel"/>
</dbReference>
<dbReference type="SUPFAM" id="SSF56925">
    <property type="entry name" value="OMPA-like"/>
    <property type="match status" value="1"/>
</dbReference>
<dbReference type="GO" id="GO:0046930">
    <property type="term" value="C:pore complex"/>
    <property type="evidence" value="ECO:0007669"/>
    <property type="project" value="UniProtKB-KW"/>
</dbReference>
<dbReference type="Gene3D" id="3.30.1330.60">
    <property type="entry name" value="OmpA-like domain"/>
    <property type="match status" value="1"/>
</dbReference>
<dbReference type="Pfam" id="PF00691">
    <property type="entry name" value="OmpA"/>
    <property type="match status" value="1"/>
</dbReference>
<dbReference type="InterPro" id="IPR000498">
    <property type="entry name" value="OmpA-like_TM_dom"/>
</dbReference>
<comment type="caution">
    <text evidence="13">The sequence shown here is derived from an EMBL/GenBank/DDBJ whole genome shotgun (WGS) entry which is preliminary data.</text>
</comment>
<evidence type="ECO:0000256" key="11">
    <source>
        <dbReference type="SAM" id="SignalP"/>
    </source>
</evidence>
<evidence type="ECO:0000256" key="9">
    <source>
        <dbReference type="PROSITE-ProRule" id="PRU00473"/>
    </source>
</evidence>
<dbReference type="Proteomes" id="UP000295361">
    <property type="component" value="Unassembled WGS sequence"/>
</dbReference>
<evidence type="ECO:0000256" key="2">
    <source>
        <dbReference type="ARBA" id="ARBA00022448"/>
    </source>
</evidence>
<feature type="chain" id="PRO_5020803521" evidence="11">
    <location>
        <begin position="46"/>
        <end position="405"/>
    </location>
</feature>
<dbReference type="FunCoup" id="A0A4R6QQ46">
    <property type="interactions" value="181"/>
</dbReference>
<dbReference type="InterPro" id="IPR006664">
    <property type="entry name" value="OMP_bac"/>
</dbReference>
<keyword evidence="5" id="KW-0406">Ion transport</keyword>
<gene>
    <name evidence="13" type="ORF">DES47_102579</name>
</gene>
<dbReference type="SUPFAM" id="SSF103088">
    <property type="entry name" value="OmpA-like"/>
    <property type="match status" value="1"/>
</dbReference>
<dbReference type="GO" id="GO:0006811">
    <property type="term" value="P:monoatomic ion transport"/>
    <property type="evidence" value="ECO:0007669"/>
    <property type="project" value="UniProtKB-KW"/>
</dbReference>
<dbReference type="CDD" id="cd07185">
    <property type="entry name" value="OmpA_C-like"/>
    <property type="match status" value="1"/>
</dbReference>
<dbReference type="InterPro" id="IPR036737">
    <property type="entry name" value="OmpA-like_sf"/>
</dbReference>
<dbReference type="GO" id="GO:0009279">
    <property type="term" value="C:cell outer membrane"/>
    <property type="evidence" value="ECO:0007669"/>
    <property type="project" value="UniProtKB-SubCell"/>
</dbReference>
<dbReference type="InParanoid" id="A0A4R6QQ46"/>
<reference evidence="13 14" key="1">
    <citation type="submission" date="2019-03" db="EMBL/GenBank/DDBJ databases">
        <title>Genomic Encyclopedia of Type Strains, Phase IV (KMG-IV): sequencing the most valuable type-strain genomes for metagenomic binning, comparative biology and taxonomic classification.</title>
        <authorList>
            <person name="Goeker M."/>
        </authorList>
    </citation>
    <scope>NUCLEOTIDE SEQUENCE [LARGE SCALE GENOMIC DNA]</scope>
    <source>
        <strain evidence="13 14">DSM 16998</strain>
    </source>
</reference>
<dbReference type="GO" id="GO:0015288">
    <property type="term" value="F:porin activity"/>
    <property type="evidence" value="ECO:0007669"/>
    <property type="project" value="UniProtKB-KW"/>
</dbReference>
<evidence type="ECO:0000256" key="6">
    <source>
        <dbReference type="ARBA" id="ARBA00023114"/>
    </source>
</evidence>
<accession>A0A4R6QQ46</accession>
<keyword evidence="3" id="KW-1134">Transmembrane beta strand</keyword>
<dbReference type="Gene3D" id="2.40.160.20">
    <property type="match status" value="1"/>
</dbReference>
<name>A0A4R6QQ46_9BURK</name>
<dbReference type="PROSITE" id="PS51123">
    <property type="entry name" value="OMPA_2"/>
    <property type="match status" value="1"/>
</dbReference>
<evidence type="ECO:0000313" key="13">
    <source>
        <dbReference type="EMBL" id="TDP72833.1"/>
    </source>
</evidence>
<dbReference type="AlphaFoldDB" id="A0A4R6QQ46"/>
<dbReference type="InterPro" id="IPR050330">
    <property type="entry name" value="Bact_OuterMem_StrucFunc"/>
</dbReference>
<feature type="domain" description="OmpA-like" evidence="12">
    <location>
        <begin position="277"/>
        <end position="405"/>
    </location>
</feature>
<evidence type="ECO:0000256" key="8">
    <source>
        <dbReference type="ARBA" id="ARBA00023237"/>
    </source>
</evidence>
<keyword evidence="7 9" id="KW-0472">Membrane</keyword>
<dbReference type="EMBL" id="SNXS01000002">
    <property type="protein sequence ID" value="TDP72833.1"/>
    <property type="molecule type" value="Genomic_DNA"/>
</dbReference>
<evidence type="ECO:0000256" key="5">
    <source>
        <dbReference type="ARBA" id="ARBA00023065"/>
    </source>
</evidence>
<dbReference type="InterPro" id="IPR006665">
    <property type="entry name" value="OmpA-like"/>
</dbReference>
<evidence type="ECO:0000256" key="1">
    <source>
        <dbReference type="ARBA" id="ARBA00004571"/>
    </source>
</evidence>
<keyword evidence="4" id="KW-0812">Transmembrane</keyword>
<comment type="similarity">
    <text evidence="10">Belongs to the outer membrane OOP (TC 1.B.6) superfamily.</text>
</comment>
<proteinExistence type="inferred from homology"/>
<evidence type="ECO:0000313" key="14">
    <source>
        <dbReference type="Proteomes" id="UP000295361"/>
    </source>
</evidence>
<sequence length="405" mass="43129">MNARTPARFKRASTTVRKHTMISNHTLRFLTLAGLGSVLATAALAQDDSYYYGGLSVGSSRARIDQERISSSLVGNGLTVTGFNRDERDKAFKLFGGYQFNRHLGVELGYFDLGKFGFATTTTPTGSLNGQIRLSGINLDLIGTMPLTERLSAFVRLGAQHARTRDHFSGTGAVAVLNPNPSSREVNYKAGAGLQYAFGPSLLLRGEAEHYRVNDAVGNHGGVNVVSLSLVFPFGRAPTVAPRVSAAPVYEPPPAPAPVIVAAAPPPPPVVVPAAPPPPRRVSFAAESLFGFDQSTIKPEGRLALDQFASETRATRFDVIMVEGHTDRLGSEAYNQRLSTQRAEAVKAYLVAPGGIEGSKVNASGKGESMPVTQPGDCKGTQQTAKLIACLQPDRRVVIEVTGTR</sequence>
<organism evidence="13 14">
    <name type="scientific">Roseateles toxinivorans</name>
    <dbReference type="NCBI Taxonomy" id="270368"/>
    <lineage>
        <taxon>Bacteria</taxon>
        <taxon>Pseudomonadati</taxon>
        <taxon>Pseudomonadota</taxon>
        <taxon>Betaproteobacteria</taxon>
        <taxon>Burkholderiales</taxon>
        <taxon>Sphaerotilaceae</taxon>
        <taxon>Roseateles</taxon>
    </lineage>
</organism>
<dbReference type="PRINTS" id="PR01021">
    <property type="entry name" value="OMPADOMAIN"/>
</dbReference>
<dbReference type="PANTHER" id="PTHR30329:SF21">
    <property type="entry name" value="LIPOPROTEIN YIAD-RELATED"/>
    <property type="match status" value="1"/>
</dbReference>
<protein>
    <submittedName>
        <fullName evidence="13">OOP family OmpA-OmpF porin</fullName>
    </submittedName>
</protein>
<keyword evidence="14" id="KW-1185">Reference proteome</keyword>
<evidence type="ECO:0000256" key="7">
    <source>
        <dbReference type="ARBA" id="ARBA00023136"/>
    </source>
</evidence>